<evidence type="ECO:0000256" key="2">
    <source>
        <dbReference type="ARBA" id="ARBA00022597"/>
    </source>
</evidence>
<reference evidence="4 5" key="1">
    <citation type="journal article" date="2018" name="Sci. Data">
        <title>The draft genome sequence of cork oak.</title>
        <authorList>
            <person name="Ramos A.M."/>
            <person name="Usie A."/>
            <person name="Barbosa P."/>
            <person name="Barros P.M."/>
            <person name="Capote T."/>
            <person name="Chaves I."/>
            <person name="Simoes F."/>
            <person name="Abreu I."/>
            <person name="Carrasquinho I."/>
            <person name="Faro C."/>
            <person name="Guimaraes J.B."/>
            <person name="Mendonca D."/>
            <person name="Nobrega F."/>
            <person name="Rodrigues L."/>
            <person name="Saibo N.J.M."/>
            <person name="Varela M.C."/>
            <person name="Egas C."/>
            <person name="Matos J."/>
            <person name="Miguel C.M."/>
            <person name="Oliveira M.M."/>
            <person name="Ricardo C.P."/>
            <person name="Goncalves S."/>
        </authorList>
    </citation>
    <scope>NUCLEOTIDE SEQUENCE [LARGE SCALE GENOMIC DNA]</scope>
    <source>
        <strain evidence="5">cv. HL8</strain>
    </source>
</reference>
<dbReference type="EMBL" id="PKMF04000457">
    <property type="protein sequence ID" value="KAK7830743.1"/>
    <property type="molecule type" value="Genomic_DNA"/>
</dbReference>
<proteinExistence type="inferred from homology"/>
<evidence type="ECO:0000256" key="3">
    <source>
        <dbReference type="SAM" id="Phobius"/>
    </source>
</evidence>
<organism evidence="4 5">
    <name type="scientific">Quercus suber</name>
    <name type="common">Cork oak</name>
    <dbReference type="NCBI Taxonomy" id="58331"/>
    <lineage>
        <taxon>Eukaryota</taxon>
        <taxon>Viridiplantae</taxon>
        <taxon>Streptophyta</taxon>
        <taxon>Embryophyta</taxon>
        <taxon>Tracheophyta</taxon>
        <taxon>Spermatophyta</taxon>
        <taxon>Magnoliopsida</taxon>
        <taxon>eudicotyledons</taxon>
        <taxon>Gunneridae</taxon>
        <taxon>Pentapetalae</taxon>
        <taxon>rosids</taxon>
        <taxon>fabids</taxon>
        <taxon>Fagales</taxon>
        <taxon>Fagaceae</taxon>
        <taxon>Quercus</taxon>
    </lineage>
</organism>
<gene>
    <name evidence="4" type="ORF">CFP56_028006</name>
</gene>
<keyword evidence="3" id="KW-0812">Transmembrane</keyword>
<keyword evidence="3" id="KW-1133">Transmembrane helix</keyword>
<keyword evidence="2" id="KW-0762">Sugar transport</keyword>
<comment type="similarity">
    <text evidence="1">Belongs to the major facilitator superfamily. Sugar transporter (TC 2.A.1.1) family.</text>
</comment>
<evidence type="ECO:0000313" key="5">
    <source>
        <dbReference type="Proteomes" id="UP000237347"/>
    </source>
</evidence>
<dbReference type="GO" id="GO:0016020">
    <property type="term" value="C:membrane"/>
    <property type="evidence" value="ECO:0007669"/>
    <property type="project" value="TreeGrafter"/>
</dbReference>
<dbReference type="PANTHER" id="PTHR48021">
    <property type="match status" value="1"/>
</dbReference>
<comment type="caution">
    <text evidence="4">The sequence shown here is derived from an EMBL/GenBank/DDBJ whole genome shotgun (WGS) entry which is preliminary data.</text>
</comment>
<sequence length="73" mass="7772">MVIVQIPMMALGVILMDKSGRQPLLLVFAAGTCLGCLLVGLSFFLQVYIGSFSPGMGGIPLVIMLEVDFPCHT</sequence>
<keyword evidence="5" id="KW-1185">Reference proteome</keyword>
<dbReference type="AlphaFoldDB" id="A0AAW0JVG3"/>
<dbReference type="PANTHER" id="PTHR48021:SF25">
    <property type="entry name" value="SUGAR TRANSPORTER ERD6-LIKE 5"/>
    <property type="match status" value="1"/>
</dbReference>
<dbReference type="InterPro" id="IPR036259">
    <property type="entry name" value="MFS_trans_sf"/>
</dbReference>
<evidence type="ECO:0000313" key="4">
    <source>
        <dbReference type="EMBL" id="KAK7830743.1"/>
    </source>
</evidence>
<accession>A0AAW0JVG3</accession>
<name>A0AAW0JVG3_QUESU</name>
<dbReference type="Proteomes" id="UP000237347">
    <property type="component" value="Unassembled WGS sequence"/>
</dbReference>
<keyword evidence="3" id="KW-0472">Membrane</keyword>
<feature type="transmembrane region" description="Helical" evidence="3">
    <location>
        <begin position="24"/>
        <end position="49"/>
    </location>
</feature>
<dbReference type="InterPro" id="IPR050549">
    <property type="entry name" value="MFS_Trehalose_Transporter"/>
</dbReference>
<dbReference type="GO" id="GO:0022857">
    <property type="term" value="F:transmembrane transporter activity"/>
    <property type="evidence" value="ECO:0007669"/>
    <property type="project" value="TreeGrafter"/>
</dbReference>
<evidence type="ECO:0000256" key="1">
    <source>
        <dbReference type="ARBA" id="ARBA00010992"/>
    </source>
</evidence>
<dbReference type="Gene3D" id="1.20.1250.20">
    <property type="entry name" value="MFS general substrate transporter like domains"/>
    <property type="match status" value="1"/>
</dbReference>
<protein>
    <submittedName>
        <fullName evidence="4">Sugar transporter erd6-like 5</fullName>
    </submittedName>
</protein>
<keyword evidence="2" id="KW-0813">Transport</keyword>